<feature type="domain" description="GST C-terminal" evidence="2">
    <location>
        <begin position="87"/>
        <end position="228"/>
    </location>
</feature>
<dbReference type="Gene3D" id="1.20.1050.10">
    <property type="match status" value="1"/>
</dbReference>
<proteinExistence type="predicted"/>
<evidence type="ECO:0000313" key="3">
    <source>
        <dbReference type="EMBL" id="CUH83926.1"/>
    </source>
</evidence>
<sequence length="233" mass="25819">MEPRYILHYAPDNASAILRLVLEEMSVTYQTQLVDRSANAQNSASYKALNPSGKIPTLITPHGPMSEVGACLLYLSEQHAALAPTSDDADRPAFLKWLFFTANTLHPDLTMHFYLHRYGDDAAMGSMRQAVIDRLRNHLTLLDNHINDATPTYLGAAAPSVLDYYVGYMLRWCALYPRTQSGWFRLSDYPRLAQLAATLETRPAMVTVQNAEGLGPTPLSAPRLATPLEGVTI</sequence>
<dbReference type="InterPro" id="IPR010987">
    <property type="entry name" value="Glutathione-S-Trfase_C-like"/>
</dbReference>
<dbReference type="InterPro" id="IPR036249">
    <property type="entry name" value="Thioredoxin-like_sf"/>
</dbReference>
<dbReference type="SUPFAM" id="SSF47616">
    <property type="entry name" value="GST C-terminal domain-like"/>
    <property type="match status" value="1"/>
</dbReference>
<keyword evidence="3" id="KW-0560">Oxidoreductase</keyword>
<reference evidence="3 4" key="1">
    <citation type="submission" date="2015-09" db="EMBL/GenBank/DDBJ databases">
        <authorList>
            <consortium name="Swine Surveillance"/>
        </authorList>
    </citation>
    <scope>NUCLEOTIDE SEQUENCE [LARGE SCALE GENOMIC DNA]</scope>
    <source>
        <strain evidence="3 4">CECT 8383</strain>
    </source>
</reference>
<dbReference type="InterPro" id="IPR004045">
    <property type="entry name" value="Glutathione_S-Trfase_N"/>
</dbReference>
<dbReference type="Proteomes" id="UP000051681">
    <property type="component" value="Unassembled WGS sequence"/>
</dbReference>
<dbReference type="InterPro" id="IPR036282">
    <property type="entry name" value="Glutathione-S-Trfase_C_sf"/>
</dbReference>
<dbReference type="AlphaFoldDB" id="A0A0P1H2Z3"/>
<accession>A0A0P1H2Z3</accession>
<dbReference type="RefSeq" id="WP_058318036.1">
    <property type="nucleotide sequence ID" value="NZ_CYSF01000006.1"/>
</dbReference>
<evidence type="ECO:0000259" key="1">
    <source>
        <dbReference type="PROSITE" id="PS50404"/>
    </source>
</evidence>
<dbReference type="PANTHER" id="PTHR44051:SF8">
    <property type="entry name" value="GLUTATHIONE S-TRANSFERASE GSTA"/>
    <property type="match status" value="1"/>
</dbReference>
<dbReference type="InterPro" id="IPR040079">
    <property type="entry name" value="Glutathione_S-Trfase"/>
</dbReference>
<dbReference type="SUPFAM" id="SSF52833">
    <property type="entry name" value="Thioredoxin-like"/>
    <property type="match status" value="1"/>
</dbReference>
<evidence type="ECO:0000259" key="2">
    <source>
        <dbReference type="PROSITE" id="PS50405"/>
    </source>
</evidence>
<keyword evidence="4" id="KW-1185">Reference proteome</keyword>
<dbReference type="CDD" id="cd03057">
    <property type="entry name" value="GST_N_Beta"/>
    <property type="match status" value="1"/>
</dbReference>
<dbReference type="SFLD" id="SFLDG00358">
    <property type="entry name" value="Main_(cytGST)"/>
    <property type="match status" value="1"/>
</dbReference>
<dbReference type="EMBL" id="CYSF01000006">
    <property type="protein sequence ID" value="CUH83926.1"/>
    <property type="molecule type" value="Genomic_DNA"/>
</dbReference>
<dbReference type="CDD" id="cd03188">
    <property type="entry name" value="GST_C_Beta"/>
    <property type="match status" value="1"/>
</dbReference>
<dbReference type="PROSITE" id="PS50404">
    <property type="entry name" value="GST_NTER"/>
    <property type="match status" value="1"/>
</dbReference>
<dbReference type="PANTHER" id="PTHR44051">
    <property type="entry name" value="GLUTATHIONE S-TRANSFERASE-RELATED"/>
    <property type="match status" value="1"/>
</dbReference>
<dbReference type="SFLD" id="SFLDS00019">
    <property type="entry name" value="Glutathione_Transferase_(cytos"/>
    <property type="match status" value="1"/>
</dbReference>
<dbReference type="PROSITE" id="PS50405">
    <property type="entry name" value="GST_CTER"/>
    <property type="match status" value="1"/>
</dbReference>
<dbReference type="Gene3D" id="3.40.30.10">
    <property type="entry name" value="Glutaredoxin"/>
    <property type="match status" value="1"/>
</dbReference>
<protein>
    <submittedName>
        <fullName evidence="3">Disulfide-bond oxidoreductase YfcG</fullName>
        <ecNumber evidence="3">1.8.4.-</ecNumber>
    </submittedName>
</protein>
<dbReference type="GO" id="GO:0016491">
    <property type="term" value="F:oxidoreductase activity"/>
    <property type="evidence" value="ECO:0007669"/>
    <property type="project" value="UniProtKB-KW"/>
</dbReference>
<dbReference type="EC" id="1.8.4.-" evidence="3"/>
<dbReference type="OrthoDB" id="7583243at2"/>
<evidence type="ECO:0000313" key="4">
    <source>
        <dbReference type="Proteomes" id="UP000051681"/>
    </source>
</evidence>
<feature type="domain" description="GST N-terminal" evidence="1">
    <location>
        <begin position="2"/>
        <end position="83"/>
    </location>
</feature>
<gene>
    <name evidence="3" type="primary">yfcG_3</name>
    <name evidence="3" type="ORF">TM5383_01130</name>
</gene>
<dbReference type="STRING" id="340021.TM5383_01130"/>
<organism evidence="3 4">
    <name type="scientific">Thalassovita mediterranea</name>
    <dbReference type="NCBI Taxonomy" id="340021"/>
    <lineage>
        <taxon>Bacteria</taxon>
        <taxon>Pseudomonadati</taxon>
        <taxon>Pseudomonadota</taxon>
        <taxon>Alphaproteobacteria</taxon>
        <taxon>Rhodobacterales</taxon>
        <taxon>Roseobacteraceae</taxon>
        <taxon>Thalassovita</taxon>
    </lineage>
</organism>
<dbReference type="Pfam" id="PF13409">
    <property type="entry name" value="GST_N_2"/>
    <property type="match status" value="1"/>
</dbReference>
<dbReference type="Pfam" id="PF13410">
    <property type="entry name" value="GST_C_2"/>
    <property type="match status" value="1"/>
</dbReference>
<name>A0A0P1H2Z3_9RHOB</name>